<dbReference type="Gene3D" id="2.130.10.10">
    <property type="entry name" value="YVTN repeat-like/Quinoprotein amine dehydrogenase"/>
    <property type="match status" value="1"/>
</dbReference>
<evidence type="ECO:0000259" key="19">
    <source>
        <dbReference type="PROSITE" id="PS50089"/>
    </source>
</evidence>
<dbReference type="GO" id="GO:0016567">
    <property type="term" value="P:protein ubiquitination"/>
    <property type="evidence" value="ECO:0007669"/>
    <property type="project" value="InterPro"/>
</dbReference>
<dbReference type="Gene3D" id="3.30.40.10">
    <property type="entry name" value="Zinc/RING finger domain, C3HC4 (zinc finger)"/>
    <property type="match status" value="1"/>
</dbReference>
<keyword evidence="8" id="KW-0677">Repeat</keyword>
<keyword evidence="21" id="KW-1185">Reference proteome</keyword>
<evidence type="ECO:0000256" key="10">
    <source>
        <dbReference type="ARBA" id="ARBA00022771"/>
    </source>
</evidence>
<comment type="subcellular location">
    <subcellularLocation>
        <location evidence="2">Cytoplasm</location>
    </subcellularLocation>
    <subcellularLocation>
        <location evidence="15">Nucleus</location>
        <location evidence="15">Nuclear body</location>
    </subcellularLocation>
</comment>
<evidence type="ECO:0000256" key="12">
    <source>
        <dbReference type="ARBA" id="ARBA00022833"/>
    </source>
</evidence>
<reference evidence="20 21" key="1">
    <citation type="submission" date="2014-11" db="EMBL/GenBank/DDBJ databases">
        <title>Genetic blueprint of the zoonotic pathogen Toxocara canis.</title>
        <authorList>
            <person name="Zhu X.-Q."/>
            <person name="Korhonen P.K."/>
            <person name="Cai H."/>
            <person name="Young N.D."/>
            <person name="Nejsum P."/>
            <person name="von Samson-Himmelstjerna G."/>
            <person name="Boag P.R."/>
            <person name="Tan P."/>
            <person name="Li Q."/>
            <person name="Min J."/>
            <person name="Yang Y."/>
            <person name="Wang X."/>
            <person name="Fang X."/>
            <person name="Hall R.S."/>
            <person name="Hofmann A."/>
            <person name="Sternberg P.W."/>
            <person name="Jex A.R."/>
            <person name="Gasser R.B."/>
        </authorList>
    </citation>
    <scope>NUCLEOTIDE SEQUENCE [LARGE SCALE GENOMIC DNA]</scope>
    <source>
        <strain evidence="20">PN_DK_2014</strain>
    </source>
</reference>
<evidence type="ECO:0000256" key="6">
    <source>
        <dbReference type="ARBA" id="ARBA00022574"/>
    </source>
</evidence>
<dbReference type="STRING" id="6265.A0A0B2VKU7"/>
<dbReference type="GO" id="GO:0005737">
    <property type="term" value="C:cytoplasm"/>
    <property type="evidence" value="ECO:0007669"/>
    <property type="project" value="UniProtKB-SubCell"/>
</dbReference>
<gene>
    <name evidence="20" type="primary">RFWD3</name>
    <name evidence="20" type="ORF">Tcan_03479</name>
</gene>
<comment type="catalytic activity">
    <reaction evidence="1">
        <text>S-ubiquitinyl-[E2 ubiquitin-conjugating enzyme]-L-cysteine + [acceptor protein]-L-lysine = [E2 ubiquitin-conjugating enzyme]-L-cysteine + N(6)-ubiquitinyl-[acceptor protein]-L-lysine.</text>
        <dbReference type="EC" id="2.3.2.27"/>
    </reaction>
</comment>
<dbReference type="OrthoDB" id="5600418at2759"/>
<evidence type="ECO:0000256" key="13">
    <source>
        <dbReference type="ARBA" id="ARBA00023204"/>
    </source>
</evidence>
<dbReference type="InterPro" id="IPR037381">
    <property type="entry name" value="RFWD3"/>
</dbReference>
<dbReference type="SUPFAM" id="SSF50978">
    <property type="entry name" value="WD40 repeat-like"/>
    <property type="match status" value="1"/>
</dbReference>
<evidence type="ECO:0000313" key="20">
    <source>
        <dbReference type="EMBL" id="KHN81630.1"/>
    </source>
</evidence>
<evidence type="ECO:0000256" key="9">
    <source>
        <dbReference type="ARBA" id="ARBA00022763"/>
    </source>
</evidence>
<keyword evidence="11" id="KW-0833">Ubl conjugation pathway</keyword>
<feature type="coiled-coil region" evidence="17">
    <location>
        <begin position="181"/>
        <end position="215"/>
    </location>
</feature>
<dbReference type="CDD" id="cd16450">
    <property type="entry name" value="mRING-C3HGC3_RFWD3"/>
    <property type="match status" value="1"/>
</dbReference>
<keyword evidence="12" id="KW-0862">Zinc</keyword>
<keyword evidence="7" id="KW-0808">Transferase</keyword>
<evidence type="ECO:0000256" key="2">
    <source>
        <dbReference type="ARBA" id="ARBA00004496"/>
    </source>
</evidence>
<dbReference type="InterPro" id="IPR001841">
    <property type="entry name" value="Znf_RING"/>
</dbReference>
<evidence type="ECO:0000256" key="15">
    <source>
        <dbReference type="ARBA" id="ARBA00034306"/>
    </source>
</evidence>
<evidence type="ECO:0000256" key="5">
    <source>
        <dbReference type="ARBA" id="ARBA00022490"/>
    </source>
</evidence>
<keyword evidence="17" id="KW-0175">Coiled coil</keyword>
<dbReference type="EMBL" id="JPKZ01001479">
    <property type="protein sequence ID" value="KHN81630.1"/>
    <property type="molecule type" value="Genomic_DNA"/>
</dbReference>
<dbReference type="OMA" id="CCRFSPF"/>
<dbReference type="SMART" id="SM00184">
    <property type="entry name" value="RING"/>
    <property type="match status" value="1"/>
</dbReference>
<feature type="compositionally biased region" description="Acidic residues" evidence="18">
    <location>
        <begin position="1"/>
        <end position="11"/>
    </location>
</feature>
<dbReference type="AlphaFoldDB" id="A0A0B2VKU7"/>
<dbReference type="PANTHER" id="PTHR16047">
    <property type="entry name" value="RFWD3 PROTEIN"/>
    <property type="match status" value="1"/>
</dbReference>
<dbReference type="InterPro" id="IPR015943">
    <property type="entry name" value="WD40/YVTN_repeat-like_dom_sf"/>
</dbReference>
<evidence type="ECO:0000256" key="14">
    <source>
        <dbReference type="ARBA" id="ARBA00023242"/>
    </source>
</evidence>
<dbReference type="Pfam" id="PF23419">
    <property type="entry name" value="WD40_RFWD3"/>
    <property type="match status" value="1"/>
</dbReference>
<evidence type="ECO:0000256" key="3">
    <source>
        <dbReference type="ARBA" id="ARBA00004906"/>
    </source>
</evidence>
<keyword evidence="14" id="KW-0539">Nucleus</keyword>
<feature type="compositionally biased region" description="Polar residues" evidence="18">
    <location>
        <begin position="61"/>
        <end position="75"/>
    </location>
</feature>
<feature type="region of interest" description="Disordered" evidence="18">
    <location>
        <begin position="52"/>
        <end position="101"/>
    </location>
</feature>
<dbReference type="InterPro" id="IPR013083">
    <property type="entry name" value="Znf_RING/FYVE/PHD"/>
</dbReference>
<dbReference type="Pfam" id="PF13639">
    <property type="entry name" value="zf-RING_2"/>
    <property type="match status" value="1"/>
</dbReference>
<evidence type="ECO:0000256" key="1">
    <source>
        <dbReference type="ARBA" id="ARBA00000900"/>
    </source>
</evidence>
<keyword evidence="10 16" id="KW-0479">Metal-binding</keyword>
<evidence type="ECO:0000256" key="17">
    <source>
        <dbReference type="SAM" id="Coils"/>
    </source>
</evidence>
<dbReference type="InterPro" id="IPR056527">
    <property type="entry name" value="WD40_RFWD3"/>
</dbReference>
<dbReference type="SUPFAM" id="SSF57850">
    <property type="entry name" value="RING/U-box"/>
    <property type="match status" value="1"/>
</dbReference>
<comment type="pathway">
    <text evidence="3">Protein modification; protein ubiquitination.</text>
</comment>
<dbReference type="InterPro" id="IPR036322">
    <property type="entry name" value="WD40_repeat_dom_sf"/>
</dbReference>
<keyword evidence="5" id="KW-0963">Cytoplasm</keyword>
<dbReference type="GO" id="GO:0036297">
    <property type="term" value="P:interstrand cross-link repair"/>
    <property type="evidence" value="ECO:0007669"/>
    <property type="project" value="InterPro"/>
</dbReference>
<keyword evidence="10 16" id="KW-0863">Zinc-finger</keyword>
<evidence type="ECO:0000313" key="21">
    <source>
        <dbReference type="Proteomes" id="UP000031036"/>
    </source>
</evidence>
<dbReference type="Proteomes" id="UP000031036">
    <property type="component" value="Unassembled WGS sequence"/>
</dbReference>
<name>A0A0B2VKU7_TOXCA</name>
<evidence type="ECO:0000256" key="8">
    <source>
        <dbReference type="ARBA" id="ARBA00022737"/>
    </source>
</evidence>
<proteinExistence type="predicted"/>
<feature type="region of interest" description="Disordered" evidence="18">
    <location>
        <begin position="1"/>
        <end position="35"/>
    </location>
</feature>
<evidence type="ECO:0000256" key="7">
    <source>
        <dbReference type="ARBA" id="ARBA00022679"/>
    </source>
</evidence>
<dbReference type="EC" id="2.3.2.27" evidence="4"/>
<evidence type="ECO:0000256" key="18">
    <source>
        <dbReference type="SAM" id="MobiDB-lite"/>
    </source>
</evidence>
<feature type="domain" description="RING-type" evidence="19">
    <location>
        <begin position="112"/>
        <end position="157"/>
    </location>
</feature>
<keyword evidence="9" id="KW-0227">DNA damage</keyword>
<dbReference type="PANTHER" id="PTHR16047:SF7">
    <property type="entry name" value="E3 UBIQUITIN-PROTEIN LIGASE RFWD3"/>
    <property type="match status" value="1"/>
</dbReference>
<protein>
    <recommendedName>
        <fullName evidence="4">RING-type E3 ubiquitin transferase</fullName>
        <ecNumber evidence="4">2.3.2.27</ecNumber>
    </recommendedName>
</protein>
<evidence type="ECO:0000256" key="11">
    <source>
        <dbReference type="ARBA" id="ARBA00022786"/>
    </source>
</evidence>
<keyword evidence="13" id="KW-0234">DNA repair</keyword>
<evidence type="ECO:0000256" key="4">
    <source>
        <dbReference type="ARBA" id="ARBA00012483"/>
    </source>
</evidence>
<keyword evidence="6" id="KW-0853">WD repeat</keyword>
<comment type="caution">
    <text evidence="20">The sequence shown here is derived from an EMBL/GenBank/DDBJ whole genome shotgun (WGS) entry which is preliminary data.</text>
</comment>
<dbReference type="GO" id="GO:0008270">
    <property type="term" value="F:zinc ion binding"/>
    <property type="evidence" value="ECO:0007669"/>
    <property type="project" value="UniProtKB-KW"/>
</dbReference>
<dbReference type="PROSITE" id="PS50089">
    <property type="entry name" value="ZF_RING_2"/>
    <property type="match status" value="1"/>
</dbReference>
<accession>A0A0B2VKU7</accession>
<organism evidence="20 21">
    <name type="scientific">Toxocara canis</name>
    <name type="common">Canine roundworm</name>
    <dbReference type="NCBI Taxonomy" id="6265"/>
    <lineage>
        <taxon>Eukaryota</taxon>
        <taxon>Metazoa</taxon>
        <taxon>Ecdysozoa</taxon>
        <taxon>Nematoda</taxon>
        <taxon>Chromadorea</taxon>
        <taxon>Rhabditida</taxon>
        <taxon>Spirurina</taxon>
        <taxon>Ascaridomorpha</taxon>
        <taxon>Ascaridoidea</taxon>
        <taxon>Toxocaridae</taxon>
        <taxon>Toxocara</taxon>
    </lineage>
</organism>
<dbReference type="GO" id="GO:0061630">
    <property type="term" value="F:ubiquitin protein ligase activity"/>
    <property type="evidence" value="ECO:0007669"/>
    <property type="project" value="UniProtKB-EC"/>
</dbReference>
<sequence>MATSTDGEDSESGTSVVLTDDSEGDETRNVPITRSRARGGVRRVFFEDTSYSDDTAGAFDESSSAAPTEAQSRVLLSSDGEEDVEPSRRKRRKKEQSADTTLVADDDEANCCSVCFEEYTNAGAHRLVSLKCGHIFGQCCIERWIRSEKNAKCPQCKTRARISDMRRIFARTVKMIDTTQLEELRESLKAYKAENDSLRLEIVQLKLKLKKVEEAAATSRAASSSAAVATAKNVVPHEFSLSPERTVVLSAQPGSRSVHEDGNMFVVTCRIDNDLFMPYGLKLLTKDGRVTTTMPVHTKKPRCCRVSPFDCKFVLSTGEDKTLCVTEFGEPKRLLHQLELSASGWSCCWLSANEVVVGLVNGRVLKFDVREPTATPIDLTGGTGRRPILYVQALRSIHAVMVVSVWDCVLYHHQKQYTLISNAGSISSFCYELESDSFLVSFGPCERHTTARHMLYRLMIADSNIVADCIRVYNSRSTKQTRLISCALWNTSTGQISAVFDEANSQLVILDWTRQQMEVMFRRIEDEVVAVKEIRTDDPCRFRVVCISETKAHFFDLRGAFLAIACTMGLQCGRDESKGYYNDDCRSHRTLLNKPVVERLTEREYCGAVL</sequence>
<evidence type="ECO:0000256" key="16">
    <source>
        <dbReference type="PROSITE-ProRule" id="PRU00175"/>
    </source>
</evidence>
<dbReference type="GO" id="GO:0016604">
    <property type="term" value="C:nuclear body"/>
    <property type="evidence" value="ECO:0007669"/>
    <property type="project" value="UniProtKB-SubCell"/>
</dbReference>